<dbReference type="Proteomes" id="UP000681967">
    <property type="component" value="Unassembled WGS sequence"/>
</dbReference>
<feature type="domain" description="START" evidence="1">
    <location>
        <begin position="1"/>
        <end position="114"/>
    </location>
</feature>
<dbReference type="PROSITE" id="PS50848">
    <property type="entry name" value="START"/>
    <property type="match status" value="1"/>
</dbReference>
<dbReference type="GO" id="GO:0035621">
    <property type="term" value="P:ER to Golgi ceramide transport"/>
    <property type="evidence" value="ECO:0007669"/>
    <property type="project" value="TreeGrafter"/>
</dbReference>
<gene>
    <name evidence="2" type="ORF">BYL167_LOCUS74159</name>
</gene>
<proteinExistence type="predicted"/>
<protein>
    <recommendedName>
        <fullName evidence="1">START domain-containing protein</fullName>
    </recommendedName>
</protein>
<accession>A0A8S3GBY0</accession>
<evidence type="ECO:0000259" key="1">
    <source>
        <dbReference type="PROSITE" id="PS50848"/>
    </source>
</evidence>
<dbReference type="InterPro" id="IPR051213">
    <property type="entry name" value="START_lipid_transfer"/>
</dbReference>
<dbReference type="InterPro" id="IPR002913">
    <property type="entry name" value="START_lipid-bd_dom"/>
</dbReference>
<dbReference type="GO" id="GO:0008289">
    <property type="term" value="F:lipid binding"/>
    <property type="evidence" value="ECO:0007669"/>
    <property type="project" value="InterPro"/>
</dbReference>
<dbReference type="Gene3D" id="3.30.530.20">
    <property type="match status" value="1"/>
</dbReference>
<feature type="non-terminal residue" evidence="2">
    <location>
        <position position="1"/>
    </location>
</feature>
<dbReference type="PANTHER" id="PTHR19308:SF53">
    <property type="entry name" value="CERAMIDE TRANSFER PROTEIN"/>
    <property type="match status" value="1"/>
</dbReference>
<dbReference type="SUPFAM" id="SSF55961">
    <property type="entry name" value="Bet v1-like"/>
    <property type="match status" value="1"/>
</dbReference>
<sequence length="114" mass="13148">MEWETTLDSTKIIEALDPDTVIFFQLHKRVWPAAQRDSCFWSHIRCISNSDEDQPTWLVVNYTTPHPLAPIKSPQVRLVANVALICETIISEPPLNPKDIKRENIQCKLTYVAF</sequence>
<comment type="caution">
    <text evidence="2">The sequence shown here is derived from an EMBL/GenBank/DDBJ whole genome shotgun (WGS) entry which is preliminary data.</text>
</comment>
<dbReference type="PANTHER" id="PTHR19308">
    <property type="entry name" value="PHOSPHATIDYLCHOLINE TRANSFER PROTEIN"/>
    <property type="match status" value="1"/>
</dbReference>
<dbReference type="InterPro" id="IPR023393">
    <property type="entry name" value="START-like_dom_sf"/>
</dbReference>
<organism evidence="2 3">
    <name type="scientific">Rotaria magnacalcarata</name>
    <dbReference type="NCBI Taxonomy" id="392030"/>
    <lineage>
        <taxon>Eukaryota</taxon>
        <taxon>Metazoa</taxon>
        <taxon>Spiralia</taxon>
        <taxon>Gnathifera</taxon>
        <taxon>Rotifera</taxon>
        <taxon>Eurotatoria</taxon>
        <taxon>Bdelloidea</taxon>
        <taxon>Philodinida</taxon>
        <taxon>Philodinidae</taxon>
        <taxon>Rotaria</taxon>
    </lineage>
</organism>
<reference evidence="2" key="1">
    <citation type="submission" date="2021-02" db="EMBL/GenBank/DDBJ databases">
        <authorList>
            <person name="Nowell W R."/>
        </authorList>
    </citation>
    <scope>NUCLEOTIDE SEQUENCE</scope>
</reference>
<dbReference type="Pfam" id="PF01852">
    <property type="entry name" value="START"/>
    <property type="match status" value="1"/>
</dbReference>
<dbReference type="GO" id="GO:0005737">
    <property type="term" value="C:cytoplasm"/>
    <property type="evidence" value="ECO:0007669"/>
    <property type="project" value="UniProtKB-ARBA"/>
</dbReference>
<dbReference type="EMBL" id="CAJOBH010264318">
    <property type="protein sequence ID" value="CAF5159416.1"/>
    <property type="molecule type" value="Genomic_DNA"/>
</dbReference>
<dbReference type="AlphaFoldDB" id="A0A8S3GBY0"/>
<name>A0A8S3GBY0_9BILA</name>
<evidence type="ECO:0000313" key="3">
    <source>
        <dbReference type="Proteomes" id="UP000681967"/>
    </source>
</evidence>
<evidence type="ECO:0000313" key="2">
    <source>
        <dbReference type="EMBL" id="CAF5159416.1"/>
    </source>
</evidence>